<protein>
    <submittedName>
        <fullName evidence="2">Uncharacterized protein</fullName>
    </submittedName>
</protein>
<feature type="transmembrane region" description="Helical" evidence="1">
    <location>
        <begin position="6"/>
        <end position="29"/>
    </location>
</feature>
<name>A0AA39ZSU0_9PEZI</name>
<proteinExistence type="predicted"/>
<organism evidence="2 3">
    <name type="scientific">Apiosordaria backusii</name>
    <dbReference type="NCBI Taxonomy" id="314023"/>
    <lineage>
        <taxon>Eukaryota</taxon>
        <taxon>Fungi</taxon>
        <taxon>Dikarya</taxon>
        <taxon>Ascomycota</taxon>
        <taxon>Pezizomycotina</taxon>
        <taxon>Sordariomycetes</taxon>
        <taxon>Sordariomycetidae</taxon>
        <taxon>Sordariales</taxon>
        <taxon>Lasiosphaeriaceae</taxon>
        <taxon>Apiosordaria</taxon>
    </lineage>
</organism>
<keyword evidence="3" id="KW-1185">Reference proteome</keyword>
<feature type="non-terminal residue" evidence="2">
    <location>
        <position position="1"/>
    </location>
</feature>
<gene>
    <name evidence="2" type="ORF">B0T21DRAFT_378263</name>
</gene>
<evidence type="ECO:0000313" key="2">
    <source>
        <dbReference type="EMBL" id="KAK0702930.1"/>
    </source>
</evidence>
<keyword evidence="1" id="KW-0812">Transmembrane</keyword>
<dbReference type="EMBL" id="JAUKTV010000023">
    <property type="protein sequence ID" value="KAK0702930.1"/>
    <property type="molecule type" value="Genomic_DNA"/>
</dbReference>
<keyword evidence="1" id="KW-0472">Membrane</keyword>
<comment type="caution">
    <text evidence="2">The sequence shown here is derived from an EMBL/GenBank/DDBJ whole genome shotgun (WGS) entry which is preliminary data.</text>
</comment>
<keyword evidence="1" id="KW-1133">Transmembrane helix</keyword>
<dbReference type="AlphaFoldDB" id="A0AA39ZSU0"/>
<accession>A0AA39ZSU0</accession>
<evidence type="ECO:0000313" key="3">
    <source>
        <dbReference type="Proteomes" id="UP001172159"/>
    </source>
</evidence>
<evidence type="ECO:0000256" key="1">
    <source>
        <dbReference type="SAM" id="Phobius"/>
    </source>
</evidence>
<reference evidence="2" key="1">
    <citation type="submission" date="2023-06" db="EMBL/GenBank/DDBJ databases">
        <title>Genome-scale phylogeny and comparative genomics of the fungal order Sordariales.</title>
        <authorList>
            <consortium name="Lawrence Berkeley National Laboratory"/>
            <person name="Hensen N."/>
            <person name="Bonometti L."/>
            <person name="Westerberg I."/>
            <person name="Brannstrom I.O."/>
            <person name="Guillou S."/>
            <person name="Cros-Aarteil S."/>
            <person name="Calhoun S."/>
            <person name="Haridas S."/>
            <person name="Kuo A."/>
            <person name="Mondo S."/>
            <person name="Pangilinan J."/>
            <person name="Riley R."/>
            <person name="Labutti K."/>
            <person name="Andreopoulos B."/>
            <person name="Lipzen A."/>
            <person name="Chen C."/>
            <person name="Yanf M."/>
            <person name="Daum C."/>
            <person name="Ng V."/>
            <person name="Clum A."/>
            <person name="Steindorff A."/>
            <person name="Ohm R."/>
            <person name="Martin F."/>
            <person name="Silar P."/>
            <person name="Natvig D."/>
            <person name="Lalanne C."/>
            <person name="Gautier V."/>
            <person name="Ament-Velasquez S.L."/>
            <person name="Kruys A."/>
            <person name="Hutchinson M.I."/>
            <person name="Powell A.J."/>
            <person name="Barry K."/>
            <person name="Miller A.N."/>
            <person name="Grigoriev I.V."/>
            <person name="Debuchy R."/>
            <person name="Gladieux P."/>
            <person name="Thoren M.H."/>
            <person name="Johannesson H."/>
        </authorList>
    </citation>
    <scope>NUCLEOTIDE SEQUENCE</scope>
    <source>
        <strain evidence="2">CBS 540.89</strain>
    </source>
</reference>
<sequence length="95" mass="10098">ISQREVFISGWVWSTVLMQVGVFGGVIMASMASSPTISLPLLGTPQTDEGCQWNAGKGKVMMPGPKDAGQTMGLTMGTFFSRGRKEDLTGTGMRP</sequence>
<dbReference type="Proteomes" id="UP001172159">
    <property type="component" value="Unassembled WGS sequence"/>
</dbReference>